<evidence type="ECO:0000313" key="2">
    <source>
        <dbReference type="Proteomes" id="UP000789860"/>
    </source>
</evidence>
<accession>A0ACA9N260</accession>
<protein>
    <submittedName>
        <fullName evidence="1">5884_t:CDS:1</fullName>
    </submittedName>
</protein>
<feature type="non-terminal residue" evidence="1">
    <location>
        <position position="1"/>
    </location>
</feature>
<comment type="caution">
    <text evidence="1">The sequence shown here is derived from an EMBL/GenBank/DDBJ whole genome shotgun (WGS) entry which is preliminary data.</text>
</comment>
<name>A0ACA9N260_9GLOM</name>
<evidence type="ECO:0000313" key="1">
    <source>
        <dbReference type="EMBL" id="CAG8628010.1"/>
    </source>
</evidence>
<keyword evidence="2" id="KW-1185">Reference proteome</keyword>
<sequence>KRKNKTKEPESKSKPQKKYRNQKLNKDNSKDNLIQTSSELSYTTILTDQEQQTYIE</sequence>
<dbReference type="EMBL" id="CAJVPM010019063">
    <property type="protein sequence ID" value="CAG8628010.1"/>
    <property type="molecule type" value="Genomic_DNA"/>
</dbReference>
<gene>
    <name evidence="1" type="ORF">SCALOS_LOCUS7872</name>
</gene>
<dbReference type="Proteomes" id="UP000789860">
    <property type="component" value="Unassembled WGS sequence"/>
</dbReference>
<organism evidence="1 2">
    <name type="scientific">Scutellospora calospora</name>
    <dbReference type="NCBI Taxonomy" id="85575"/>
    <lineage>
        <taxon>Eukaryota</taxon>
        <taxon>Fungi</taxon>
        <taxon>Fungi incertae sedis</taxon>
        <taxon>Mucoromycota</taxon>
        <taxon>Glomeromycotina</taxon>
        <taxon>Glomeromycetes</taxon>
        <taxon>Diversisporales</taxon>
        <taxon>Gigasporaceae</taxon>
        <taxon>Scutellospora</taxon>
    </lineage>
</organism>
<reference evidence="1" key="1">
    <citation type="submission" date="2021-06" db="EMBL/GenBank/DDBJ databases">
        <authorList>
            <person name="Kallberg Y."/>
            <person name="Tangrot J."/>
            <person name="Rosling A."/>
        </authorList>
    </citation>
    <scope>NUCLEOTIDE SEQUENCE</scope>
    <source>
        <strain evidence="1">AU212A</strain>
    </source>
</reference>
<proteinExistence type="predicted"/>